<proteinExistence type="predicted"/>
<evidence type="ECO:0000256" key="1">
    <source>
        <dbReference type="ARBA" id="ARBA00022574"/>
    </source>
</evidence>
<dbReference type="InterPro" id="IPR001680">
    <property type="entry name" value="WD40_rpt"/>
</dbReference>
<feature type="region of interest" description="Disordered" evidence="4">
    <location>
        <begin position="482"/>
        <end position="532"/>
    </location>
</feature>
<feature type="compositionally biased region" description="Polar residues" evidence="4">
    <location>
        <begin position="770"/>
        <end position="783"/>
    </location>
</feature>
<keyword evidence="1 3" id="KW-0853">WD repeat</keyword>
<sequence length="814" mass="87341">MAASPTLPSGSSSSATNGASAASASQSQQRPLRSSASMIDGASASVTRSQPALDDEADFVPMFDGSGLDRREFLRLAMQSLKEMGYESSVQAIESETGLVLEHPCIVEFRKAALRGEWKSAEDLLLKGLNAGAQKLSGRSGANVRTFGSPSVGHEASLDLALRSPEVRGLEWIRFLIHQQRYLELLEAQQPKKALSILRDKLTPLNHGSDSLHELSSLVMCGSPEELRARAKWQGTGPASRRKLLQEIESAVHPSVMVPTRRLPTLLHQAQTLQKQRDPFFNSPSHHHMSLYVDHRSDKSVFPNRISATLRGHDGAQVWDLAWSRDGSKLATAGGKAKATSEQDCYVLVWKAVDLRRVEAGIDSAWEGTHKLGPLSDSVSSVAWSPDDSMILCTHHCDVTIFFLSSGSKKHVPSAHGYAVGTASWLPDGKSFVTGGMDHKIHVRNLDGHVLRSFNTNPFRILALAVAPNGSALVAVGTRPLAKDEPAPTSSAAGAASSPLRNGTYGDSFGDPASEDGETPNVRSTDGALGGGSRIMERRKHEILFLDLQEMATAGTVYMKEEMMSVCISGDSRFALINARPDQAQLWDISSQTLVGRFNGHKSSNLVIKSCFGGVERSFVVSGSEDGQIYVYHRPSGKLLQKLKGHTDAVNSVAWHPTNPRMFASASDDSTVRIWTPDDSDSSSTAFAASAFLEEADLAATPSPSSREPSGVSSSVSRRRSAWTADGTSRASLLAPPQTYGNGNGHGTTSPSNISAREAIRQLSATLSANTGSVSSFGGSRNEPTPFPWDRSPTDPRGDELELPPPSSGDFVID</sequence>
<feature type="region of interest" description="Disordered" evidence="4">
    <location>
        <begin position="698"/>
        <end position="752"/>
    </location>
</feature>
<feature type="compositionally biased region" description="Low complexity" evidence="4">
    <location>
        <begin position="698"/>
        <end position="716"/>
    </location>
</feature>
<dbReference type="PROSITE" id="PS50082">
    <property type="entry name" value="WD_REPEATS_2"/>
    <property type="match status" value="1"/>
</dbReference>
<keyword evidence="2" id="KW-0677">Repeat</keyword>
<dbReference type="InterPro" id="IPR006594">
    <property type="entry name" value="LisH"/>
</dbReference>
<dbReference type="InterPro" id="IPR051350">
    <property type="entry name" value="WD_repeat-ST_regulator"/>
</dbReference>
<feature type="region of interest" description="Disordered" evidence="4">
    <location>
        <begin position="1"/>
        <end position="50"/>
    </location>
</feature>
<protein>
    <submittedName>
        <fullName evidence="6">WD40 repeat-like protein</fullName>
    </submittedName>
</protein>
<dbReference type="Pfam" id="PF00400">
    <property type="entry name" value="WD40"/>
    <property type="match status" value="4"/>
</dbReference>
<dbReference type="InterPro" id="IPR036322">
    <property type="entry name" value="WD40_repeat_dom_sf"/>
</dbReference>
<dbReference type="OrthoDB" id="972532at2759"/>
<dbReference type="Pfam" id="PF23627">
    <property type="entry name" value="LisH_WDR26"/>
    <property type="match status" value="1"/>
</dbReference>
<feature type="repeat" description="WD" evidence="3">
    <location>
        <begin position="643"/>
        <end position="685"/>
    </location>
</feature>
<dbReference type="SUPFAM" id="SSF50978">
    <property type="entry name" value="WD40 repeat-like"/>
    <property type="match status" value="1"/>
</dbReference>
<evidence type="ECO:0000313" key="6">
    <source>
        <dbReference type="EMBL" id="PWN42188.1"/>
    </source>
</evidence>
<dbReference type="SMART" id="SM00320">
    <property type="entry name" value="WD40"/>
    <property type="match status" value="5"/>
</dbReference>
<evidence type="ECO:0000256" key="2">
    <source>
        <dbReference type="ARBA" id="ARBA00022737"/>
    </source>
</evidence>
<dbReference type="InterPro" id="IPR015943">
    <property type="entry name" value="WD40/YVTN_repeat-like_dom_sf"/>
</dbReference>
<evidence type="ECO:0000256" key="3">
    <source>
        <dbReference type="PROSITE-ProRule" id="PRU00221"/>
    </source>
</evidence>
<dbReference type="STRING" id="1522189.A0A316VZ55"/>
<dbReference type="PROSITE" id="PS50897">
    <property type="entry name" value="CTLH"/>
    <property type="match status" value="1"/>
</dbReference>
<dbReference type="InterPro" id="IPR006595">
    <property type="entry name" value="CTLH_C"/>
</dbReference>
<accession>A0A316VZ55</accession>
<dbReference type="PANTHER" id="PTHR22838:SF0">
    <property type="entry name" value="WD REPEAT-CONTAINING PROTEIN 26"/>
    <property type="match status" value="1"/>
</dbReference>
<dbReference type="AlphaFoldDB" id="A0A316VZ55"/>
<reference evidence="6 7" key="1">
    <citation type="journal article" date="2018" name="Mol. Biol. Evol.">
        <title>Broad Genomic Sampling Reveals a Smut Pathogenic Ancestry of the Fungal Clade Ustilaginomycotina.</title>
        <authorList>
            <person name="Kijpornyongpan T."/>
            <person name="Mondo S.J."/>
            <person name="Barry K."/>
            <person name="Sandor L."/>
            <person name="Lee J."/>
            <person name="Lipzen A."/>
            <person name="Pangilinan J."/>
            <person name="LaButti K."/>
            <person name="Hainaut M."/>
            <person name="Henrissat B."/>
            <person name="Grigoriev I.V."/>
            <person name="Spatafora J.W."/>
            <person name="Aime M.C."/>
        </authorList>
    </citation>
    <scope>NUCLEOTIDE SEQUENCE [LARGE SCALE GENOMIC DNA]</scope>
    <source>
        <strain evidence="6 7">MCA 4658</strain>
    </source>
</reference>
<organism evidence="6 7">
    <name type="scientific">Ceraceosorus guamensis</name>
    <dbReference type="NCBI Taxonomy" id="1522189"/>
    <lineage>
        <taxon>Eukaryota</taxon>
        <taxon>Fungi</taxon>
        <taxon>Dikarya</taxon>
        <taxon>Basidiomycota</taxon>
        <taxon>Ustilaginomycotina</taxon>
        <taxon>Exobasidiomycetes</taxon>
        <taxon>Ceraceosorales</taxon>
        <taxon>Ceraceosoraceae</taxon>
        <taxon>Ceraceosorus</taxon>
    </lineage>
</organism>
<dbReference type="PROSITE" id="PS50896">
    <property type="entry name" value="LISH"/>
    <property type="match status" value="1"/>
</dbReference>
<gene>
    <name evidence="6" type="ORF">IE81DRAFT_139567</name>
</gene>
<dbReference type="Proteomes" id="UP000245783">
    <property type="component" value="Unassembled WGS sequence"/>
</dbReference>
<feature type="compositionally biased region" description="Low complexity" evidence="4">
    <location>
        <begin position="1"/>
        <end position="37"/>
    </location>
</feature>
<dbReference type="EMBL" id="KZ819382">
    <property type="protein sequence ID" value="PWN42188.1"/>
    <property type="molecule type" value="Genomic_DNA"/>
</dbReference>
<feature type="region of interest" description="Disordered" evidence="4">
    <location>
        <begin position="770"/>
        <end position="814"/>
    </location>
</feature>
<evidence type="ECO:0000256" key="4">
    <source>
        <dbReference type="SAM" id="MobiDB-lite"/>
    </source>
</evidence>
<evidence type="ECO:0000313" key="7">
    <source>
        <dbReference type="Proteomes" id="UP000245783"/>
    </source>
</evidence>
<feature type="domain" description="CTLH" evidence="5">
    <location>
        <begin position="173"/>
        <end position="193"/>
    </location>
</feature>
<dbReference type="Gene3D" id="2.130.10.10">
    <property type="entry name" value="YVTN repeat-like/Quinoprotein amine dehydrogenase"/>
    <property type="match status" value="2"/>
</dbReference>
<dbReference type="GO" id="GO:0043161">
    <property type="term" value="P:proteasome-mediated ubiquitin-dependent protein catabolic process"/>
    <property type="evidence" value="ECO:0007669"/>
    <property type="project" value="TreeGrafter"/>
</dbReference>
<dbReference type="GO" id="GO:0034657">
    <property type="term" value="C:GID complex"/>
    <property type="evidence" value="ECO:0007669"/>
    <property type="project" value="TreeGrafter"/>
</dbReference>
<keyword evidence="7" id="KW-1185">Reference proteome</keyword>
<dbReference type="FunCoup" id="A0A316VZ55">
    <property type="interactions" value="243"/>
</dbReference>
<dbReference type="GeneID" id="37032210"/>
<feature type="compositionally biased region" description="Low complexity" evidence="4">
    <location>
        <begin position="487"/>
        <end position="499"/>
    </location>
</feature>
<evidence type="ECO:0000259" key="5">
    <source>
        <dbReference type="PROSITE" id="PS50897"/>
    </source>
</evidence>
<dbReference type="PANTHER" id="PTHR22838">
    <property type="entry name" value="WD REPEAT PROTEIN 26-RELATED"/>
    <property type="match status" value="1"/>
</dbReference>
<dbReference type="RefSeq" id="XP_025369348.1">
    <property type="nucleotide sequence ID" value="XM_025510340.1"/>
</dbReference>
<name>A0A316VZ55_9BASI</name>
<dbReference type="InParanoid" id="A0A316VZ55"/>
<dbReference type="PROSITE" id="PS50294">
    <property type="entry name" value="WD_REPEATS_REGION"/>
    <property type="match status" value="1"/>
</dbReference>